<sequence>MDDQHTDQDEQHTDAALTRPAEPTPTAWSDDDEPGAPAADDGRKPLPRSLLGFLALVLFTGGGVAGWILANHQHLGDRVIIRQAPTTTTTITTTTAPAPSPDPITARRDAEFLRTARNVQFVTDDPARGITIAHQICAMLSTPATHLDSSTQINNLVALRINTDYSAHISLVDAGVIAEAAQLVYCPETIR</sequence>
<dbReference type="EMBL" id="LZLM01000059">
    <property type="protein sequence ID" value="OBJ86495.1"/>
    <property type="molecule type" value="Genomic_DNA"/>
</dbReference>
<dbReference type="Proteomes" id="UP000093925">
    <property type="component" value="Unassembled WGS sequence"/>
</dbReference>
<keyword evidence="2" id="KW-0472">Membrane</keyword>
<reference evidence="4 5" key="1">
    <citation type="submission" date="2016-06" db="EMBL/GenBank/DDBJ databases">
        <authorList>
            <person name="Kjaerup R.B."/>
            <person name="Dalgaard T.S."/>
            <person name="Juul-Madsen H.R."/>
        </authorList>
    </citation>
    <scope>NUCLEOTIDE SEQUENCE [LARGE SCALE GENOMIC DNA]</scope>
    <source>
        <strain evidence="4 5">1276495.2</strain>
    </source>
</reference>
<dbReference type="AlphaFoldDB" id="A0A1A3KN92"/>
<feature type="compositionally biased region" description="Basic and acidic residues" evidence="1">
    <location>
        <begin position="1"/>
        <end position="13"/>
    </location>
</feature>
<keyword evidence="2" id="KW-1133">Transmembrane helix</keyword>
<gene>
    <name evidence="4" type="ORF">A5640_11055</name>
</gene>
<evidence type="ECO:0000256" key="1">
    <source>
        <dbReference type="SAM" id="MobiDB-lite"/>
    </source>
</evidence>
<feature type="region of interest" description="Disordered" evidence="1">
    <location>
        <begin position="1"/>
        <end position="43"/>
    </location>
</feature>
<dbReference type="Pfam" id="PF05305">
    <property type="entry name" value="DUF732"/>
    <property type="match status" value="1"/>
</dbReference>
<dbReference type="RefSeq" id="WP_065139814.1">
    <property type="nucleotide sequence ID" value="NZ_LZLM01000059.1"/>
</dbReference>
<comment type="caution">
    <text evidence="4">The sequence shown here is derived from an EMBL/GenBank/DDBJ whole genome shotgun (WGS) entry which is preliminary data.</text>
</comment>
<protein>
    <recommendedName>
        <fullName evidence="3">DUF732 domain-containing protein</fullName>
    </recommendedName>
</protein>
<keyword evidence="2" id="KW-0812">Transmembrane</keyword>
<name>A0A1A3KN92_MYCAS</name>
<proteinExistence type="predicted"/>
<feature type="transmembrane region" description="Helical" evidence="2">
    <location>
        <begin position="50"/>
        <end position="70"/>
    </location>
</feature>
<dbReference type="InterPro" id="IPR007969">
    <property type="entry name" value="DUF732"/>
</dbReference>
<evidence type="ECO:0000259" key="3">
    <source>
        <dbReference type="Pfam" id="PF05305"/>
    </source>
</evidence>
<feature type="domain" description="DUF732" evidence="3">
    <location>
        <begin position="109"/>
        <end position="188"/>
    </location>
</feature>
<organism evidence="4 5">
    <name type="scientific">Mycobacterium asiaticum</name>
    <dbReference type="NCBI Taxonomy" id="1790"/>
    <lineage>
        <taxon>Bacteria</taxon>
        <taxon>Bacillati</taxon>
        <taxon>Actinomycetota</taxon>
        <taxon>Actinomycetes</taxon>
        <taxon>Mycobacteriales</taxon>
        <taxon>Mycobacteriaceae</taxon>
        <taxon>Mycobacterium</taxon>
    </lineage>
</organism>
<evidence type="ECO:0000313" key="4">
    <source>
        <dbReference type="EMBL" id="OBJ86495.1"/>
    </source>
</evidence>
<evidence type="ECO:0000256" key="2">
    <source>
        <dbReference type="SAM" id="Phobius"/>
    </source>
</evidence>
<evidence type="ECO:0000313" key="5">
    <source>
        <dbReference type="Proteomes" id="UP000093925"/>
    </source>
</evidence>
<accession>A0A1A3KN92</accession>